<keyword evidence="5" id="KW-1185">Reference proteome</keyword>
<reference evidence="4" key="1">
    <citation type="submission" date="2018-03" db="EMBL/GenBank/DDBJ databases">
        <authorList>
            <person name="Guldener U."/>
        </authorList>
    </citation>
    <scope>NUCLEOTIDE SEQUENCE</scope>
</reference>
<comment type="similarity">
    <text evidence="1">Belongs to the peptidase C14B family.</text>
</comment>
<evidence type="ECO:0000313" key="5">
    <source>
        <dbReference type="Proteomes" id="UP001187734"/>
    </source>
</evidence>
<dbReference type="Pfam" id="PF00656">
    <property type="entry name" value="Peptidase_C14"/>
    <property type="match status" value="1"/>
</dbReference>
<dbReference type="GO" id="GO:0004197">
    <property type="term" value="F:cysteine-type endopeptidase activity"/>
    <property type="evidence" value="ECO:0007669"/>
    <property type="project" value="InterPro"/>
</dbReference>
<dbReference type="InterPro" id="IPR050452">
    <property type="entry name" value="Metacaspase"/>
</dbReference>
<dbReference type="Proteomes" id="UP001187734">
    <property type="component" value="Unassembled WGS sequence"/>
</dbReference>
<organism evidence="4 5">
    <name type="scientific">Fusarium torulosum</name>
    <dbReference type="NCBI Taxonomy" id="33205"/>
    <lineage>
        <taxon>Eukaryota</taxon>
        <taxon>Fungi</taxon>
        <taxon>Dikarya</taxon>
        <taxon>Ascomycota</taxon>
        <taxon>Pezizomycotina</taxon>
        <taxon>Sordariomycetes</taxon>
        <taxon>Hypocreomycetidae</taxon>
        <taxon>Hypocreales</taxon>
        <taxon>Nectriaceae</taxon>
        <taxon>Fusarium</taxon>
    </lineage>
</organism>
<evidence type="ECO:0000259" key="3">
    <source>
        <dbReference type="Pfam" id="PF00656"/>
    </source>
</evidence>
<name>A0AAE8MJW8_9HYPO</name>
<dbReference type="PANTHER" id="PTHR48104">
    <property type="entry name" value="METACASPASE-4"/>
    <property type="match status" value="1"/>
</dbReference>
<evidence type="ECO:0000313" key="4">
    <source>
        <dbReference type="EMBL" id="SPJ88017.1"/>
    </source>
</evidence>
<dbReference type="GO" id="GO:0005737">
    <property type="term" value="C:cytoplasm"/>
    <property type="evidence" value="ECO:0007669"/>
    <property type="project" value="TreeGrafter"/>
</dbReference>
<comment type="caution">
    <text evidence="4">The sequence shown here is derived from an EMBL/GenBank/DDBJ whole genome shotgun (WGS) entry which is preliminary data.</text>
</comment>
<dbReference type="EMBL" id="ONZP01000600">
    <property type="protein sequence ID" value="SPJ88017.1"/>
    <property type="molecule type" value="Genomic_DNA"/>
</dbReference>
<gene>
    <name evidence="4" type="ORF">FTOL_12486</name>
</gene>
<dbReference type="Gene3D" id="3.40.50.12660">
    <property type="match status" value="1"/>
</dbReference>
<feature type="region of interest" description="Disordered" evidence="2">
    <location>
        <begin position="18"/>
        <end position="44"/>
    </location>
</feature>
<dbReference type="PANTHER" id="PTHR48104:SF30">
    <property type="entry name" value="METACASPASE-1"/>
    <property type="match status" value="1"/>
</dbReference>
<protein>
    <recommendedName>
        <fullName evidence="3">Peptidase C14 caspase domain-containing protein</fullName>
    </recommendedName>
</protein>
<sequence>MPGQRFMAYTLVNKDEEARRRSSLTVTPDEYDLDSPPAHDSVGRRANGWPGIDFSILSWAQFSTRKRAVLIGVNYFGTRGQLPDSNVGGVARLLNQNYGYREEDIVLLTDTQQRPTSQPTKKQILLSMHWLVKGSRAGDHLLFYYCGHGELQKPLVPLDFRENGFIKMSDLQDILTSRQTPGVLMTVIIDWYGHENSMQEWFSIL</sequence>
<evidence type="ECO:0000256" key="1">
    <source>
        <dbReference type="ARBA" id="ARBA00009005"/>
    </source>
</evidence>
<proteinExistence type="inferred from homology"/>
<dbReference type="GO" id="GO:0006508">
    <property type="term" value="P:proteolysis"/>
    <property type="evidence" value="ECO:0007669"/>
    <property type="project" value="InterPro"/>
</dbReference>
<feature type="domain" description="Peptidase C14 caspase" evidence="3">
    <location>
        <begin position="65"/>
        <end position="190"/>
    </location>
</feature>
<dbReference type="InterPro" id="IPR011600">
    <property type="entry name" value="Pept_C14_caspase"/>
</dbReference>
<dbReference type="AlphaFoldDB" id="A0AAE8MJW8"/>
<evidence type="ECO:0000256" key="2">
    <source>
        <dbReference type="SAM" id="MobiDB-lite"/>
    </source>
</evidence>
<accession>A0AAE8MJW8</accession>